<reference evidence="1 2" key="1">
    <citation type="submission" date="2024-11" db="EMBL/GenBank/DDBJ databases">
        <title>A near-complete genome assembly of Cinchona calisaya.</title>
        <authorList>
            <person name="Lian D.C."/>
            <person name="Zhao X.W."/>
            <person name="Wei L."/>
        </authorList>
    </citation>
    <scope>NUCLEOTIDE SEQUENCE [LARGE SCALE GENOMIC DNA]</scope>
    <source>
        <tissue evidence="1">Nenye</tissue>
    </source>
</reference>
<proteinExistence type="predicted"/>
<dbReference type="PANTHER" id="PTHR47592">
    <property type="entry name" value="PBF68 PROTEIN"/>
    <property type="match status" value="1"/>
</dbReference>
<name>A0ABD3B3U5_9GENT</name>
<keyword evidence="2" id="KW-1185">Reference proteome</keyword>
<accession>A0ABD3B3U5</accession>
<gene>
    <name evidence="1" type="ORF">ACH5RR_001173</name>
</gene>
<dbReference type="PANTHER" id="PTHR47592:SF27">
    <property type="entry name" value="OS08G0421700 PROTEIN"/>
    <property type="match status" value="1"/>
</dbReference>
<evidence type="ECO:0000313" key="2">
    <source>
        <dbReference type="Proteomes" id="UP001630127"/>
    </source>
</evidence>
<sequence length="171" mass="20533">MASNTSSIIPTSTIGSMDLNKPFKFSGKHFKRWAKKVLFCLKLMKVPWVLTTKNPTKTNVEGMNEQEKEKYGKNVQKWQSDEEDCRNYLLNCLSDEFYDYYSTSYPTAKKIWKALEKKYDTEEAGAKKYARSRYFKYQRWKTNQFLLKYMNYKTLFMKFNPKVSKWMNKCK</sequence>
<organism evidence="1 2">
    <name type="scientific">Cinchona calisaya</name>
    <dbReference type="NCBI Taxonomy" id="153742"/>
    <lineage>
        <taxon>Eukaryota</taxon>
        <taxon>Viridiplantae</taxon>
        <taxon>Streptophyta</taxon>
        <taxon>Embryophyta</taxon>
        <taxon>Tracheophyta</taxon>
        <taxon>Spermatophyta</taxon>
        <taxon>Magnoliopsida</taxon>
        <taxon>eudicotyledons</taxon>
        <taxon>Gunneridae</taxon>
        <taxon>Pentapetalae</taxon>
        <taxon>asterids</taxon>
        <taxon>lamiids</taxon>
        <taxon>Gentianales</taxon>
        <taxon>Rubiaceae</taxon>
        <taxon>Cinchonoideae</taxon>
        <taxon>Cinchoneae</taxon>
        <taxon>Cinchona</taxon>
    </lineage>
</organism>
<dbReference type="EMBL" id="JBJUIK010000001">
    <property type="protein sequence ID" value="KAL3537807.1"/>
    <property type="molecule type" value="Genomic_DNA"/>
</dbReference>
<dbReference type="Proteomes" id="UP001630127">
    <property type="component" value="Unassembled WGS sequence"/>
</dbReference>
<dbReference type="Pfam" id="PF14223">
    <property type="entry name" value="Retrotran_gag_2"/>
    <property type="match status" value="1"/>
</dbReference>
<dbReference type="AlphaFoldDB" id="A0ABD3B3U5"/>
<evidence type="ECO:0000313" key="1">
    <source>
        <dbReference type="EMBL" id="KAL3537807.1"/>
    </source>
</evidence>
<comment type="caution">
    <text evidence="1">The sequence shown here is derived from an EMBL/GenBank/DDBJ whole genome shotgun (WGS) entry which is preliminary data.</text>
</comment>
<protein>
    <submittedName>
        <fullName evidence="1">Uncharacterized protein</fullName>
    </submittedName>
</protein>